<protein>
    <recommendedName>
        <fullName evidence="2">LamG-like jellyroll fold domain-containing protein</fullName>
    </recommendedName>
</protein>
<dbReference type="EMBL" id="BARS01051273">
    <property type="protein sequence ID" value="GAG43835.1"/>
    <property type="molecule type" value="Genomic_DNA"/>
</dbReference>
<sequence length="236" mass="24652">DAVCIRTGTDATFTPSLRIVGDLDMRAKIAADDWTPAVPDVIISKWGAVDSYFLRIDATTGNLKLYVNDGASSNVASSVTTGVTDGDAAEIRTAWDNAANQVTYYVDDVQLGIVRTLTAGALIAGSEPVLIGARDGGNVGMLAGDIYYAEIRDGIDGPVVLQVTPQGAPAGAIPNLSTWEGPDGRTWTSHGGVVNFPADTGGYFTLPGTAGNYIDTPDVNLLDADTAHLYQSVGEW</sequence>
<dbReference type="InterPro" id="IPR013320">
    <property type="entry name" value="ConA-like_dom_sf"/>
</dbReference>
<name>X0XKX7_9ZZZZ</name>
<reference evidence="1" key="1">
    <citation type="journal article" date="2014" name="Front. Microbiol.">
        <title>High frequency of phylogenetically diverse reductive dehalogenase-homologous genes in deep subseafloor sedimentary metagenomes.</title>
        <authorList>
            <person name="Kawai M."/>
            <person name="Futagami T."/>
            <person name="Toyoda A."/>
            <person name="Takaki Y."/>
            <person name="Nishi S."/>
            <person name="Hori S."/>
            <person name="Arai W."/>
            <person name="Tsubouchi T."/>
            <person name="Morono Y."/>
            <person name="Uchiyama I."/>
            <person name="Ito T."/>
            <person name="Fujiyama A."/>
            <person name="Inagaki F."/>
            <person name="Takami H."/>
        </authorList>
    </citation>
    <scope>NUCLEOTIDE SEQUENCE</scope>
    <source>
        <strain evidence="1">Expedition CK06-06</strain>
    </source>
</reference>
<feature type="non-terminal residue" evidence="1">
    <location>
        <position position="236"/>
    </location>
</feature>
<comment type="caution">
    <text evidence="1">The sequence shown here is derived from an EMBL/GenBank/DDBJ whole genome shotgun (WGS) entry which is preliminary data.</text>
</comment>
<evidence type="ECO:0000313" key="1">
    <source>
        <dbReference type="EMBL" id="GAG43835.1"/>
    </source>
</evidence>
<evidence type="ECO:0008006" key="2">
    <source>
        <dbReference type="Google" id="ProtNLM"/>
    </source>
</evidence>
<gene>
    <name evidence="1" type="ORF">S01H1_76407</name>
</gene>
<proteinExistence type="predicted"/>
<dbReference type="Gene3D" id="2.60.120.200">
    <property type="match status" value="1"/>
</dbReference>
<dbReference type="SUPFAM" id="SSF49899">
    <property type="entry name" value="Concanavalin A-like lectins/glucanases"/>
    <property type="match status" value="1"/>
</dbReference>
<organism evidence="1">
    <name type="scientific">marine sediment metagenome</name>
    <dbReference type="NCBI Taxonomy" id="412755"/>
    <lineage>
        <taxon>unclassified sequences</taxon>
        <taxon>metagenomes</taxon>
        <taxon>ecological metagenomes</taxon>
    </lineage>
</organism>
<feature type="non-terminal residue" evidence="1">
    <location>
        <position position="1"/>
    </location>
</feature>
<dbReference type="AlphaFoldDB" id="X0XKX7"/>
<accession>X0XKX7</accession>